<dbReference type="Pfam" id="PF14246">
    <property type="entry name" value="TetR_C_7"/>
    <property type="match status" value="1"/>
</dbReference>
<protein>
    <recommendedName>
        <fullName evidence="1">Transcriptional regulator TetR C-terminal Proteobacteria type domain-containing protein</fullName>
    </recommendedName>
</protein>
<comment type="caution">
    <text evidence="2">The sequence shown here is derived from an EMBL/GenBank/DDBJ whole genome shotgun (WGS) entry which is preliminary data.</text>
</comment>
<feature type="domain" description="Transcriptional regulator TetR C-terminal Proteobacteria type" evidence="1">
    <location>
        <begin position="2"/>
        <end position="112"/>
    </location>
</feature>
<proteinExistence type="predicted"/>
<evidence type="ECO:0000259" key="1">
    <source>
        <dbReference type="Pfam" id="PF14246"/>
    </source>
</evidence>
<name>A0AAJ1TL35_9HYPH</name>
<dbReference type="Proteomes" id="UP001223420">
    <property type="component" value="Unassembled WGS sequence"/>
</dbReference>
<gene>
    <name evidence="2" type="ORF">QO001_001584</name>
</gene>
<organism evidence="2 3">
    <name type="scientific">Methylobacterium brachiatum</name>
    <dbReference type="NCBI Taxonomy" id="269660"/>
    <lineage>
        <taxon>Bacteria</taxon>
        <taxon>Pseudomonadati</taxon>
        <taxon>Pseudomonadota</taxon>
        <taxon>Alphaproteobacteria</taxon>
        <taxon>Hyphomicrobiales</taxon>
        <taxon>Methylobacteriaceae</taxon>
        <taxon>Methylobacterium</taxon>
    </lineage>
</organism>
<dbReference type="SUPFAM" id="SSF48498">
    <property type="entry name" value="Tetracyclin repressor-like, C-terminal domain"/>
    <property type="match status" value="1"/>
</dbReference>
<dbReference type="RefSeq" id="WP_230365904.1">
    <property type="nucleotide sequence ID" value="NZ_JAJALK010000003.1"/>
</dbReference>
<dbReference type="InterPro" id="IPR039536">
    <property type="entry name" value="TetR_C_Proteobacteria"/>
</dbReference>
<dbReference type="EMBL" id="JAUSWL010000002">
    <property type="protein sequence ID" value="MDQ0542666.1"/>
    <property type="molecule type" value="Genomic_DNA"/>
</dbReference>
<reference evidence="2" key="1">
    <citation type="submission" date="2023-07" db="EMBL/GenBank/DDBJ databases">
        <title>Genomic Encyclopedia of Type Strains, Phase IV (KMG-IV): sequencing the most valuable type-strain genomes for metagenomic binning, comparative biology and taxonomic classification.</title>
        <authorList>
            <person name="Goeker M."/>
        </authorList>
    </citation>
    <scope>NUCLEOTIDE SEQUENCE</scope>
    <source>
        <strain evidence="2">DSM 19569</strain>
    </source>
</reference>
<evidence type="ECO:0000313" key="3">
    <source>
        <dbReference type="Proteomes" id="UP001223420"/>
    </source>
</evidence>
<sequence length="134" mass="14439">MLDKLSRFLLACSQDPGSATLTHYIVAQALQFPNLARLAYEEGWLGGVRAVAPLLEVMAARGQIAVDDVEIAADLFLNLVPGRSSKQALYGIQGDPEAQEKRCRAAVALFLAGVRPQRQGRPRRAGVPSQAEPT</sequence>
<dbReference type="Gene3D" id="1.10.357.10">
    <property type="entry name" value="Tetracycline Repressor, domain 2"/>
    <property type="match status" value="1"/>
</dbReference>
<dbReference type="AlphaFoldDB" id="A0AAJ1TL35"/>
<dbReference type="InterPro" id="IPR036271">
    <property type="entry name" value="Tet_transcr_reg_TetR-rel_C_sf"/>
</dbReference>
<evidence type="ECO:0000313" key="2">
    <source>
        <dbReference type="EMBL" id="MDQ0542666.1"/>
    </source>
</evidence>
<accession>A0AAJ1TL35</accession>